<dbReference type="GO" id="GO:0000166">
    <property type="term" value="F:nucleotide binding"/>
    <property type="evidence" value="ECO:0007669"/>
    <property type="project" value="UniProtKB-KW"/>
</dbReference>
<dbReference type="HOGENOM" id="CLU_003376_3_0_14"/>
<dbReference type="KEGG" id="apal:BN85402600"/>
<evidence type="ECO:0000256" key="5">
    <source>
        <dbReference type="ARBA" id="ARBA00023027"/>
    </source>
</evidence>
<feature type="binding site" evidence="9">
    <location>
        <position position="198"/>
    </location>
    <ligand>
        <name>NAD(+)</name>
        <dbReference type="ChEBI" id="CHEBI:57540"/>
    </ligand>
</feature>
<keyword evidence="9" id="KW-0547">Nucleotide-binding</keyword>
<evidence type="ECO:0000256" key="2">
    <source>
        <dbReference type="ARBA" id="ARBA00005689"/>
    </source>
</evidence>
<dbReference type="SMART" id="SM01002">
    <property type="entry name" value="AlaDh_PNT_C"/>
    <property type="match status" value="1"/>
</dbReference>
<dbReference type="InterPro" id="IPR007698">
    <property type="entry name" value="AlaDH/PNT_NAD(H)-bd"/>
</dbReference>
<reference evidence="12 13" key="1">
    <citation type="journal article" date="2013" name="J. Mol. Microbiol. Biotechnol.">
        <title>Analysis of the Complete Genomes of Acholeplasma brassicae , A. palmae and A. laidlawii and Their Comparison to the Obligate Parasites from ' Candidatus Phytoplasma'.</title>
        <authorList>
            <person name="Kube M."/>
            <person name="Siewert C."/>
            <person name="Migdoll A.M."/>
            <person name="Duduk B."/>
            <person name="Holz S."/>
            <person name="Rabus R."/>
            <person name="Seemuller E."/>
            <person name="Mitrovic J."/>
            <person name="Muller I."/>
            <person name="Buttner C."/>
            <person name="Reinhardt R."/>
        </authorList>
    </citation>
    <scope>NUCLEOTIDE SEQUENCE [LARGE SCALE GENOMIC DNA]</scope>
    <source>
        <strain evidence="12 13">J233</strain>
    </source>
</reference>
<feature type="active site" description="Proton donor/acceptor" evidence="7">
    <location>
        <position position="270"/>
    </location>
</feature>
<name>U4KK08_ALTPJ</name>
<dbReference type="Pfam" id="PF05222">
    <property type="entry name" value="AlaDh_PNT_N"/>
    <property type="match status" value="1"/>
</dbReference>
<feature type="domain" description="Alanine dehydrogenase/pyridine nucleotide transhydrogenase N-terminal" evidence="11">
    <location>
        <begin position="4"/>
        <end position="137"/>
    </location>
</feature>
<dbReference type="PANTHER" id="PTHR42795">
    <property type="entry name" value="ALANINE DEHYDROGENASE"/>
    <property type="match status" value="1"/>
</dbReference>
<evidence type="ECO:0000256" key="4">
    <source>
        <dbReference type="ARBA" id="ARBA00023002"/>
    </source>
</evidence>
<dbReference type="Proteomes" id="UP000032740">
    <property type="component" value="Chromosome"/>
</dbReference>
<dbReference type="CDD" id="cd05305">
    <property type="entry name" value="L-AlaDH"/>
    <property type="match status" value="1"/>
</dbReference>
<evidence type="ECO:0000313" key="12">
    <source>
        <dbReference type="EMBL" id="CCV63837.1"/>
    </source>
</evidence>
<dbReference type="SUPFAM" id="SSF52283">
    <property type="entry name" value="Formate/glycerate dehydrogenase catalytic domain-like"/>
    <property type="match status" value="1"/>
</dbReference>
<dbReference type="InterPro" id="IPR036291">
    <property type="entry name" value="NAD(P)-bd_dom_sf"/>
</dbReference>
<evidence type="ECO:0000256" key="3">
    <source>
        <dbReference type="ARBA" id="ARBA00012897"/>
    </source>
</evidence>
<dbReference type="EMBL" id="FO681347">
    <property type="protein sequence ID" value="CCV63837.1"/>
    <property type="molecule type" value="Genomic_DNA"/>
</dbReference>
<evidence type="ECO:0000256" key="6">
    <source>
        <dbReference type="PIRNR" id="PIRNR000183"/>
    </source>
</evidence>
<dbReference type="OrthoDB" id="9804592at2"/>
<dbReference type="Gene3D" id="3.40.50.720">
    <property type="entry name" value="NAD(P)-binding Rossmann-like Domain"/>
    <property type="match status" value="2"/>
</dbReference>
<evidence type="ECO:0000256" key="7">
    <source>
        <dbReference type="PIRSR" id="PIRSR000183-1"/>
    </source>
</evidence>
<evidence type="ECO:0000259" key="10">
    <source>
        <dbReference type="SMART" id="SM01002"/>
    </source>
</evidence>
<feature type="binding site" evidence="9">
    <location>
        <position position="220"/>
    </location>
    <ligand>
        <name>NAD(+)</name>
        <dbReference type="ChEBI" id="CHEBI:57540"/>
    </ligand>
</feature>
<proteinExistence type="inferred from homology"/>
<comment type="pathway">
    <text evidence="1">Amino-acid degradation; L-alanine degradation via dehydrogenase pathway; NH(3) and pyruvate from L-alanine: step 1/1.</text>
</comment>
<protein>
    <recommendedName>
        <fullName evidence="3 6">Alanine dehydrogenase</fullName>
        <ecNumber evidence="3 6">1.4.1.1</ecNumber>
    </recommendedName>
</protein>
<gene>
    <name evidence="12" type="ORF">BN85402600</name>
</gene>
<feature type="binding site" evidence="9">
    <location>
        <position position="203"/>
    </location>
    <ligand>
        <name>NAD(+)</name>
        <dbReference type="ChEBI" id="CHEBI:57540"/>
    </ligand>
</feature>
<feature type="domain" description="Alanine dehydrogenase/pyridine nucleotide transhydrogenase NAD(H)-binding" evidence="10">
    <location>
        <begin position="149"/>
        <end position="297"/>
    </location>
</feature>
<feature type="binding site" evidence="9">
    <location>
        <begin position="267"/>
        <end position="270"/>
    </location>
    <ligand>
        <name>NAD(+)</name>
        <dbReference type="ChEBI" id="CHEBI:57540"/>
    </ligand>
</feature>
<evidence type="ECO:0000256" key="8">
    <source>
        <dbReference type="PIRSR" id="PIRSR000183-2"/>
    </source>
</evidence>
<keyword evidence="13" id="KW-1185">Reference proteome</keyword>
<dbReference type="Pfam" id="PF01262">
    <property type="entry name" value="AlaDh_PNT_C"/>
    <property type="match status" value="1"/>
</dbReference>
<dbReference type="SUPFAM" id="SSF51735">
    <property type="entry name" value="NAD(P)-binding Rossmann-fold domains"/>
    <property type="match status" value="1"/>
</dbReference>
<feature type="active site" description="Proton donor/acceptor" evidence="7">
    <location>
        <position position="96"/>
    </location>
</feature>
<feature type="binding site" evidence="8">
    <location>
        <position position="75"/>
    </location>
    <ligand>
        <name>substrate</name>
    </ligand>
</feature>
<organism evidence="12 13">
    <name type="scientific">Alteracholeplasma palmae (strain ATCC 49389 / J233)</name>
    <name type="common">Acholeplasma palmae</name>
    <dbReference type="NCBI Taxonomy" id="1318466"/>
    <lineage>
        <taxon>Bacteria</taxon>
        <taxon>Bacillati</taxon>
        <taxon>Mycoplasmatota</taxon>
        <taxon>Mollicutes</taxon>
        <taxon>Acholeplasmatales</taxon>
        <taxon>Acholeplasmataceae</taxon>
        <taxon>Acholeplasma</taxon>
    </lineage>
</organism>
<evidence type="ECO:0000259" key="11">
    <source>
        <dbReference type="SMART" id="SM01003"/>
    </source>
</evidence>
<comment type="similarity">
    <text evidence="2 6">Belongs to the AlaDH/PNT family.</text>
</comment>
<dbReference type="RefSeq" id="WP_026655573.1">
    <property type="nucleotide sequence ID" value="NC_022538.1"/>
</dbReference>
<dbReference type="SMART" id="SM01003">
    <property type="entry name" value="AlaDh_PNT_N"/>
    <property type="match status" value="1"/>
</dbReference>
<keyword evidence="4 6" id="KW-0560">Oxidoreductase</keyword>
<dbReference type="InterPro" id="IPR008141">
    <property type="entry name" value="Ala_DH"/>
</dbReference>
<dbReference type="PIRSF" id="PIRSF000183">
    <property type="entry name" value="Alanine_dh"/>
    <property type="match status" value="1"/>
</dbReference>
<dbReference type="GO" id="GO:0000286">
    <property type="term" value="F:alanine dehydrogenase activity"/>
    <property type="evidence" value="ECO:0007669"/>
    <property type="project" value="UniProtKB-UniRule"/>
</dbReference>
<dbReference type="NCBIfam" id="TIGR00518">
    <property type="entry name" value="alaDH"/>
    <property type="match status" value="1"/>
</dbReference>
<dbReference type="FunFam" id="3.40.50.720:FF:000049">
    <property type="entry name" value="Alanine dehydrogenase"/>
    <property type="match status" value="1"/>
</dbReference>
<sequence>MLIGTIKEMMNNEYRVGLTASNVYELVEQGHEVLVEKGSGVNSGISDEEYLEAGAKIIETAKEVWDRVELLIKVKEPIESEFKYFRSNLTIFSYMHLSAHKELTAELLKKGTNAISYETLTTKDGELPCLKPMSSIAGRMSAIIGSEYLQKAKGGSGILISGLPGVKRANAVIVGAGNVGENALKMLVGLGANVTILDVDIKKLGVLDDIYQNRIQTLYSDSDNLEKAITKADLVIGAISLPGLKTPKLIKRKYYKKMRPGSVIVDVAIDQGGSTEVSRVTTHDDPVFYVDGILHYCVANIPGAVPLTSTEALNNATFKYISLIAELGIENALEQSDEIKTAANIINGKVVNENVARSLKLNFSEL</sequence>
<dbReference type="InterPro" id="IPR007886">
    <property type="entry name" value="AlaDH/PNT_N"/>
</dbReference>
<dbReference type="PANTHER" id="PTHR42795:SF1">
    <property type="entry name" value="ALANINE DEHYDROGENASE"/>
    <property type="match status" value="1"/>
</dbReference>
<feature type="binding site" evidence="9">
    <location>
        <position position="279"/>
    </location>
    <ligand>
        <name>NAD(+)</name>
        <dbReference type="ChEBI" id="CHEBI:57540"/>
    </ligand>
</feature>
<evidence type="ECO:0000313" key="13">
    <source>
        <dbReference type="Proteomes" id="UP000032740"/>
    </source>
</evidence>
<dbReference type="AlphaFoldDB" id="U4KK08"/>
<dbReference type="EC" id="1.4.1.1" evidence="3 6"/>
<dbReference type="GO" id="GO:0042853">
    <property type="term" value="P:L-alanine catabolic process"/>
    <property type="evidence" value="ECO:0007669"/>
    <property type="project" value="InterPro"/>
</dbReference>
<evidence type="ECO:0000256" key="9">
    <source>
        <dbReference type="PIRSR" id="PIRSR000183-3"/>
    </source>
</evidence>
<accession>U4KK08</accession>
<evidence type="ECO:0000256" key="1">
    <source>
        <dbReference type="ARBA" id="ARBA00005206"/>
    </source>
</evidence>
<comment type="catalytic activity">
    <reaction evidence="6">
        <text>L-alanine + NAD(+) + H2O = pyruvate + NH4(+) + NADH + H(+)</text>
        <dbReference type="Rhea" id="RHEA:18405"/>
        <dbReference type="ChEBI" id="CHEBI:15361"/>
        <dbReference type="ChEBI" id="CHEBI:15377"/>
        <dbReference type="ChEBI" id="CHEBI:15378"/>
        <dbReference type="ChEBI" id="CHEBI:28938"/>
        <dbReference type="ChEBI" id="CHEBI:57540"/>
        <dbReference type="ChEBI" id="CHEBI:57945"/>
        <dbReference type="ChEBI" id="CHEBI:57972"/>
        <dbReference type="EC" id="1.4.1.1"/>
    </reaction>
</comment>
<dbReference type="GO" id="GO:0005886">
    <property type="term" value="C:plasma membrane"/>
    <property type="evidence" value="ECO:0007669"/>
    <property type="project" value="TreeGrafter"/>
</dbReference>
<keyword evidence="5 6" id="KW-0520">NAD</keyword>
<feature type="binding site" evidence="8">
    <location>
        <position position="15"/>
    </location>
    <ligand>
        <name>substrate</name>
    </ligand>
</feature>
<feature type="binding site" evidence="9">
    <location>
        <position position="134"/>
    </location>
    <ligand>
        <name>NAD(+)</name>
        <dbReference type="ChEBI" id="CHEBI:57540"/>
    </ligand>
</feature>